<dbReference type="AlphaFoldDB" id="A0AAV1KCZ4"/>
<keyword evidence="12" id="KW-1185">Reference proteome</keyword>
<protein>
    <recommendedName>
        <fullName evidence="9">Odorant receptor</fullName>
    </recommendedName>
</protein>
<feature type="transmembrane region" description="Helical" evidence="9">
    <location>
        <begin position="282"/>
        <end position="302"/>
    </location>
</feature>
<dbReference type="PANTHER" id="PTHR21137:SF44">
    <property type="entry name" value="ODORANT RECEPTOR 13A-RELATED"/>
    <property type="match status" value="1"/>
</dbReference>
<dbReference type="PANTHER" id="PTHR21137">
    <property type="entry name" value="ODORANT RECEPTOR"/>
    <property type="match status" value="1"/>
</dbReference>
<dbReference type="Proteomes" id="UP001314205">
    <property type="component" value="Unassembled WGS sequence"/>
</dbReference>
<keyword evidence="8 9" id="KW-0807">Transducer</keyword>
<keyword evidence="3 9" id="KW-0812">Transmembrane</keyword>
<feature type="transmembrane region" description="Helical" evidence="9">
    <location>
        <begin position="65"/>
        <end position="86"/>
    </location>
</feature>
<gene>
    <name evidence="10" type="ORF">PARMNEM_LOCUS2689</name>
    <name evidence="11" type="ORF">PARMNEM_LOCUS2690</name>
</gene>
<comment type="caution">
    <text evidence="10">The sequence shown here is derived from an EMBL/GenBank/DDBJ whole genome shotgun (WGS) entry which is preliminary data.</text>
</comment>
<comment type="subcellular location">
    <subcellularLocation>
        <location evidence="9">Cell membrane</location>
        <topology evidence="9">Multi-pass membrane protein</topology>
    </subcellularLocation>
    <subcellularLocation>
        <location evidence="1">Membrane</location>
        <topology evidence="1">Multi-pass membrane protein</topology>
    </subcellularLocation>
</comment>
<evidence type="ECO:0000256" key="5">
    <source>
        <dbReference type="ARBA" id="ARBA00022989"/>
    </source>
</evidence>
<accession>A0AAV1KCZ4</accession>
<comment type="similarity">
    <text evidence="9">Belongs to the insect chemoreceptor superfamily. Heteromeric odorant receptor channel (TC 1.A.69) family.</text>
</comment>
<dbReference type="InterPro" id="IPR004117">
    <property type="entry name" value="7tm6_olfct_rcpt"/>
</dbReference>
<dbReference type="Pfam" id="PF02949">
    <property type="entry name" value="7tm_6"/>
    <property type="match status" value="1"/>
</dbReference>
<keyword evidence="6 9" id="KW-0472">Membrane</keyword>
<feature type="transmembrane region" description="Helical" evidence="9">
    <location>
        <begin position="127"/>
        <end position="152"/>
    </location>
</feature>
<organism evidence="10 12">
    <name type="scientific">Parnassius mnemosyne</name>
    <name type="common">clouded apollo</name>
    <dbReference type="NCBI Taxonomy" id="213953"/>
    <lineage>
        <taxon>Eukaryota</taxon>
        <taxon>Metazoa</taxon>
        <taxon>Ecdysozoa</taxon>
        <taxon>Arthropoda</taxon>
        <taxon>Hexapoda</taxon>
        <taxon>Insecta</taxon>
        <taxon>Pterygota</taxon>
        <taxon>Neoptera</taxon>
        <taxon>Endopterygota</taxon>
        <taxon>Lepidoptera</taxon>
        <taxon>Glossata</taxon>
        <taxon>Ditrysia</taxon>
        <taxon>Papilionoidea</taxon>
        <taxon>Papilionidae</taxon>
        <taxon>Parnassiinae</taxon>
        <taxon>Parnassini</taxon>
        <taxon>Parnassius</taxon>
        <taxon>Driopa</taxon>
    </lineage>
</organism>
<reference evidence="10 12" key="1">
    <citation type="submission" date="2023-11" db="EMBL/GenBank/DDBJ databases">
        <authorList>
            <person name="Hedman E."/>
            <person name="Englund M."/>
            <person name="Stromberg M."/>
            <person name="Nyberg Akerstrom W."/>
            <person name="Nylinder S."/>
            <person name="Jareborg N."/>
            <person name="Kallberg Y."/>
            <person name="Kronander E."/>
        </authorList>
    </citation>
    <scope>NUCLEOTIDE SEQUENCE [LARGE SCALE GENOMIC DNA]</scope>
</reference>
<dbReference type="EMBL" id="CAVLGL010000024">
    <property type="protein sequence ID" value="CAK1580962.1"/>
    <property type="molecule type" value="Genomic_DNA"/>
</dbReference>
<keyword evidence="4 9" id="KW-0552">Olfaction</keyword>
<evidence type="ECO:0000256" key="1">
    <source>
        <dbReference type="ARBA" id="ARBA00004141"/>
    </source>
</evidence>
<comment type="caution">
    <text evidence="9">Lacks conserved residue(s) required for the propagation of feature annotation.</text>
</comment>
<evidence type="ECO:0000313" key="12">
    <source>
        <dbReference type="Proteomes" id="UP001314205"/>
    </source>
</evidence>
<evidence type="ECO:0000256" key="9">
    <source>
        <dbReference type="RuleBase" id="RU351113"/>
    </source>
</evidence>
<proteinExistence type="inferred from homology"/>
<evidence type="ECO:0000313" key="11">
    <source>
        <dbReference type="EMBL" id="CAK1580962.1"/>
    </source>
</evidence>
<dbReference type="GO" id="GO:0005549">
    <property type="term" value="F:odorant binding"/>
    <property type="evidence" value="ECO:0007669"/>
    <property type="project" value="InterPro"/>
</dbReference>
<sequence length="380" mass="44252">MEIPEFKHFFKQIVVNYFLLGISFDESKISIRFYLFLISIILMLTGEISFFVSKISSENFLKLTELAPCICIGLLSFLKIVCIVWKREKINKFVISLSDLYSEITADIKKQNIVKSELGFLSLLIKYYFILNVFLIFVYNFSSIIIMLYYYITKNEITFILPYAVLLPFSTDSMLAWIVVYIFSITNGFNCVLFFTSVDILYYVLTCHLCCHFSLISNELQYLDTMTMSSLRNIVKKHQYILKLSLILEDIFTVPNFFNVLMGSLQICALGFNLTMGDWTQMLGVVLFLNSVLIQIYMTCLFGENLICESEKVGEAAYACLWYNMDVRPMKHILLLLLRSKKPQILTAYKFSVISYQCFTKIISTSWSYFTILRTIYADK</sequence>
<evidence type="ECO:0000256" key="3">
    <source>
        <dbReference type="ARBA" id="ARBA00022692"/>
    </source>
</evidence>
<evidence type="ECO:0000256" key="7">
    <source>
        <dbReference type="ARBA" id="ARBA00023170"/>
    </source>
</evidence>
<dbReference type="EMBL" id="CAVLGL010000024">
    <property type="protein sequence ID" value="CAK1580961.1"/>
    <property type="molecule type" value="Genomic_DNA"/>
</dbReference>
<feature type="transmembrane region" description="Helical" evidence="9">
    <location>
        <begin position="240"/>
        <end position="262"/>
    </location>
</feature>
<evidence type="ECO:0000256" key="6">
    <source>
        <dbReference type="ARBA" id="ARBA00023136"/>
    </source>
</evidence>
<evidence type="ECO:0000256" key="8">
    <source>
        <dbReference type="ARBA" id="ARBA00023224"/>
    </source>
</evidence>
<evidence type="ECO:0000256" key="4">
    <source>
        <dbReference type="ARBA" id="ARBA00022725"/>
    </source>
</evidence>
<keyword evidence="2 9" id="KW-0716">Sensory transduction</keyword>
<keyword evidence="5 9" id="KW-1133">Transmembrane helix</keyword>
<evidence type="ECO:0000256" key="2">
    <source>
        <dbReference type="ARBA" id="ARBA00022606"/>
    </source>
</evidence>
<evidence type="ECO:0000313" key="10">
    <source>
        <dbReference type="EMBL" id="CAK1580961.1"/>
    </source>
</evidence>
<dbReference type="GO" id="GO:0004984">
    <property type="term" value="F:olfactory receptor activity"/>
    <property type="evidence" value="ECO:0007669"/>
    <property type="project" value="InterPro"/>
</dbReference>
<feature type="transmembrane region" description="Helical" evidence="9">
    <location>
        <begin position="33"/>
        <end position="53"/>
    </location>
</feature>
<dbReference type="GO" id="GO:0005886">
    <property type="term" value="C:plasma membrane"/>
    <property type="evidence" value="ECO:0007669"/>
    <property type="project" value="UniProtKB-SubCell"/>
</dbReference>
<name>A0AAV1KCZ4_9NEOP</name>
<keyword evidence="7 9" id="KW-0675">Receptor</keyword>
<dbReference type="GO" id="GO:0007165">
    <property type="term" value="P:signal transduction"/>
    <property type="evidence" value="ECO:0007669"/>
    <property type="project" value="UniProtKB-KW"/>
</dbReference>